<reference evidence="1" key="2">
    <citation type="journal article" date="2021" name="PeerJ">
        <title>Extensive microbial diversity within the chicken gut microbiome revealed by metagenomics and culture.</title>
        <authorList>
            <person name="Gilroy R."/>
            <person name="Ravi A."/>
            <person name="Getino M."/>
            <person name="Pursley I."/>
            <person name="Horton D.L."/>
            <person name="Alikhan N.F."/>
            <person name="Baker D."/>
            <person name="Gharbi K."/>
            <person name="Hall N."/>
            <person name="Watson M."/>
            <person name="Adriaenssens E.M."/>
            <person name="Foster-Nyarko E."/>
            <person name="Jarju S."/>
            <person name="Secka A."/>
            <person name="Antonio M."/>
            <person name="Oren A."/>
            <person name="Chaudhuri R.R."/>
            <person name="La Ragione R."/>
            <person name="Hildebrand F."/>
            <person name="Pallen M.J."/>
        </authorList>
    </citation>
    <scope>NUCLEOTIDE SEQUENCE</scope>
    <source>
        <strain evidence="1">G3-8215</strain>
    </source>
</reference>
<dbReference type="AlphaFoldDB" id="A0A940DRE6"/>
<dbReference type="EMBL" id="JADILV010000012">
    <property type="protein sequence ID" value="MBO8482896.1"/>
    <property type="molecule type" value="Genomic_DNA"/>
</dbReference>
<evidence type="ECO:0000313" key="2">
    <source>
        <dbReference type="Proteomes" id="UP000725002"/>
    </source>
</evidence>
<sequence>MVSPLRKFFRTKALKKYASGIRTGIIPLSLMRDVFILIDSRDQNAATCVALIKEFFHRNGIKPDIFYIDTGTCKGRKKRLDTDPMYTFQKKDLNWYGRLRKNVLQSFLTAGQDLYIDLTIRNDFPVRFIGTAIPAKFKVGCTGKGKNIFDMTITTPSGSEVSSTELFRGISALLMSVK</sequence>
<dbReference type="InterPro" id="IPR054207">
    <property type="entry name" value="DUF6913"/>
</dbReference>
<accession>A0A940DRE6</accession>
<reference evidence="1" key="1">
    <citation type="submission" date="2020-10" db="EMBL/GenBank/DDBJ databases">
        <authorList>
            <person name="Gilroy R."/>
        </authorList>
    </citation>
    <scope>NUCLEOTIDE SEQUENCE</scope>
    <source>
        <strain evidence="1">G3-8215</strain>
    </source>
</reference>
<dbReference type="Pfam" id="PF21857">
    <property type="entry name" value="DUF6913"/>
    <property type="match status" value="1"/>
</dbReference>
<dbReference type="Proteomes" id="UP000725002">
    <property type="component" value="Unassembled WGS sequence"/>
</dbReference>
<comment type="caution">
    <text evidence="1">The sequence shown here is derived from an EMBL/GenBank/DDBJ whole genome shotgun (WGS) entry which is preliminary data.</text>
</comment>
<organism evidence="1 2">
    <name type="scientific">Candidatus Cryptobacteroides avicola</name>
    <dbReference type="NCBI Taxonomy" id="2840757"/>
    <lineage>
        <taxon>Bacteria</taxon>
        <taxon>Pseudomonadati</taxon>
        <taxon>Bacteroidota</taxon>
        <taxon>Bacteroidia</taxon>
        <taxon>Bacteroidales</taxon>
        <taxon>Candidatus Cryptobacteroides</taxon>
    </lineage>
</organism>
<evidence type="ECO:0000313" key="1">
    <source>
        <dbReference type="EMBL" id="MBO8482896.1"/>
    </source>
</evidence>
<proteinExistence type="predicted"/>
<protein>
    <submittedName>
        <fullName evidence="1">Uncharacterized protein</fullName>
    </submittedName>
</protein>
<gene>
    <name evidence="1" type="ORF">IAB75_02090</name>
</gene>
<name>A0A940DRE6_9BACT</name>